<keyword evidence="1" id="KW-1133">Transmembrane helix</keyword>
<name>A0AAD7MFI7_9AGAR</name>
<dbReference type="EMBL" id="JARKIB010000310">
    <property type="protein sequence ID" value="KAJ7715344.1"/>
    <property type="molecule type" value="Genomic_DNA"/>
</dbReference>
<sequence length="203" mass="22672">SRHSVPPSYLFLCPLEDLQSNIPGKCVVAERMVYCSLNPSGVERLSTNQARDLGFPAVELETDVYGRSWNGNFHRGKGFDPGSQELAQHLGYPLYQLSEQLEVPFAHVEEKTFGTLNYVESNPTLPRDSGQIPALSIELEDCPVTDIAWIGAGMPGPFQFDAEMPTTLSWAWKLVTAVKLMLMIYLAISWVYERVQEVMQGGM</sequence>
<evidence type="ECO:0000256" key="1">
    <source>
        <dbReference type="SAM" id="Phobius"/>
    </source>
</evidence>
<evidence type="ECO:0000313" key="3">
    <source>
        <dbReference type="Proteomes" id="UP001215598"/>
    </source>
</evidence>
<accession>A0AAD7MFI7</accession>
<feature type="non-terminal residue" evidence="2">
    <location>
        <position position="203"/>
    </location>
</feature>
<gene>
    <name evidence="2" type="ORF">B0H16DRAFT_1616400</name>
</gene>
<proteinExistence type="predicted"/>
<comment type="caution">
    <text evidence="2">The sequence shown here is derived from an EMBL/GenBank/DDBJ whole genome shotgun (WGS) entry which is preliminary data.</text>
</comment>
<keyword evidence="1" id="KW-0812">Transmembrane</keyword>
<keyword evidence="3" id="KW-1185">Reference proteome</keyword>
<reference evidence="2" key="1">
    <citation type="submission" date="2023-03" db="EMBL/GenBank/DDBJ databases">
        <title>Massive genome expansion in bonnet fungi (Mycena s.s.) driven by repeated elements and novel gene families across ecological guilds.</title>
        <authorList>
            <consortium name="Lawrence Berkeley National Laboratory"/>
            <person name="Harder C.B."/>
            <person name="Miyauchi S."/>
            <person name="Viragh M."/>
            <person name="Kuo A."/>
            <person name="Thoen E."/>
            <person name="Andreopoulos B."/>
            <person name="Lu D."/>
            <person name="Skrede I."/>
            <person name="Drula E."/>
            <person name="Henrissat B."/>
            <person name="Morin E."/>
            <person name="Kohler A."/>
            <person name="Barry K."/>
            <person name="LaButti K."/>
            <person name="Morin E."/>
            <person name="Salamov A."/>
            <person name="Lipzen A."/>
            <person name="Mereny Z."/>
            <person name="Hegedus B."/>
            <person name="Baldrian P."/>
            <person name="Stursova M."/>
            <person name="Weitz H."/>
            <person name="Taylor A."/>
            <person name="Grigoriev I.V."/>
            <person name="Nagy L.G."/>
            <person name="Martin F."/>
            <person name="Kauserud H."/>
        </authorList>
    </citation>
    <scope>NUCLEOTIDE SEQUENCE</scope>
    <source>
        <strain evidence="2">CBHHK182m</strain>
    </source>
</reference>
<feature type="transmembrane region" description="Helical" evidence="1">
    <location>
        <begin position="170"/>
        <end position="192"/>
    </location>
</feature>
<organism evidence="2 3">
    <name type="scientific">Mycena metata</name>
    <dbReference type="NCBI Taxonomy" id="1033252"/>
    <lineage>
        <taxon>Eukaryota</taxon>
        <taxon>Fungi</taxon>
        <taxon>Dikarya</taxon>
        <taxon>Basidiomycota</taxon>
        <taxon>Agaricomycotina</taxon>
        <taxon>Agaricomycetes</taxon>
        <taxon>Agaricomycetidae</taxon>
        <taxon>Agaricales</taxon>
        <taxon>Marasmiineae</taxon>
        <taxon>Mycenaceae</taxon>
        <taxon>Mycena</taxon>
    </lineage>
</organism>
<protein>
    <submittedName>
        <fullName evidence="2">Uncharacterized protein</fullName>
    </submittedName>
</protein>
<keyword evidence="1" id="KW-0472">Membrane</keyword>
<dbReference type="Proteomes" id="UP001215598">
    <property type="component" value="Unassembled WGS sequence"/>
</dbReference>
<dbReference type="AlphaFoldDB" id="A0AAD7MFI7"/>
<evidence type="ECO:0000313" key="2">
    <source>
        <dbReference type="EMBL" id="KAJ7715344.1"/>
    </source>
</evidence>